<evidence type="ECO:0000259" key="3">
    <source>
        <dbReference type="PROSITE" id="PS50983"/>
    </source>
</evidence>
<keyword evidence="2" id="KW-0732">Signal</keyword>
<feature type="chain" id="PRO_5013151522" evidence="2">
    <location>
        <begin position="30"/>
        <end position="359"/>
    </location>
</feature>
<dbReference type="Pfam" id="PF01497">
    <property type="entry name" value="Peripla_BP_2"/>
    <property type="match status" value="1"/>
</dbReference>
<dbReference type="Proteomes" id="UP000221653">
    <property type="component" value="Unassembled WGS sequence"/>
</dbReference>
<sequence length="359" mass="37635">MTFLTTTKRAACALITAAALTLTGCGVQGAYESVDASLREELPSASELRDPRTITGVSHVQDFADVTPVTDNPKPQLPVELVDSDGFDVTVDNVDRILALDLYGTYTKTLTGLGLADNIVGRTVSSTEHVLADRPVVTQGGHNINVEAVLSLQPTLVIVDHSIGPRDAIDQIRAAGVTTVVLQPERTIDAVAQDIKTLGSVVGLNDEAETLANASVEELDKDIAAVKELVPAEPMRVAFLYARGNGGVFFILGEGSGAKDLIEAVGGIDVAAENNLSQAEPANAEALARLNPDAFFMMTDGLESTGGIEGLLQRPGIAQTKAGQNRRVIAIPDGQSLAFGPTTGQVLLRTAQALYDPQS</sequence>
<keyword evidence="5" id="KW-1185">Reference proteome</keyword>
<gene>
    <name evidence="4" type="ORF">ATK06_0793</name>
</gene>
<comment type="similarity">
    <text evidence="1">Belongs to the bacterial solute-binding protein 8 family.</text>
</comment>
<proteinExistence type="inferred from homology"/>
<reference evidence="4 5" key="1">
    <citation type="submission" date="2017-10" db="EMBL/GenBank/DDBJ databases">
        <title>Sequencing the genomes of 1000 actinobacteria strains.</title>
        <authorList>
            <person name="Klenk H.-P."/>
        </authorList>
    </citation>
    <scope>NUCLEOTIDE SEQUENCE [LARGE SCALE GENOMIC DNA]</scope>
    <source>
        <strain evidence="4 5">DSM 20688</strain>
    </source>
</reference>
<dbReference type="InterPro" id="IPR050902">
    <property type="entry name" value="ABC_Transporter_SBP"/>
</dbReference>
<name>A0A2A9DLU5_9CORY</name>
<evidence type="ECO:0000256" key="1">
    <source>
        <dbReference type="ARBA" id="ARBA00008814"/>
    </source>
</evidence>
<comment type="caution">
    <text evidence="4">The sequence shown here is derived from an EMBL/GenBank/DDBJ whole genome shotgun (WGS) entry which is preliminary data.</text>
</comment>
<dbReference type="InterPro" id="IPR002491">
    <property type="entry name" value="ABC_transptr_periplasmic_BD"/>
</dbReference>
<evidence type="ECO:0000256" key="2">
    <source>
        <dbReference type="SAM" id="SignalP"/>
    </source>
</evidence>
<feature type="signal peptide" evidence="2">
    <location>
        <begin position="1"/>
        <end position="29"/>
    </location>
</feature>
<dbReference type="AlphaFoldDB" id="A0A2A9DLU5"/>
<protein>
    <submittedName>
        <fullName evidence="4">Iron complex transport system substrate-binding protein</fullName>
    </submittedName>
</protein>
<dbReference type="EMBL" id="PDJF01000001">
    <property type="protein sequence ID" value="PFG27717.1"/>
    <property type="molecule type" value="Genomic_DNA"/>
</dbReference>
<feature type="domain" description="Fe/B12 periplasmic-binding" evidence="3">
    <location>
        <begin position="98"/>
        <end position="359"/>
    </location>
</feature>
<dbReference type="PANTHER" id="PTHR30535">
    <property type="entry name" value="VITAMIN B12-BINDING PROTEIN"/>
    <property type="match status" value="1"/>
</dbReference>
<dbReference type="SUPFAM" id="SSF53807">
    <property type="entry name" value="Helical backbone' metal receptor"/>
    <property type="match status" value="1"/>
</dbReference>
<evidence type="ECO:0000313" key="4">
    <source>
        <dbReference type="EMBL" id="PFG27717.1"/>
    </source>
</evidence>
<organism evidence="4 5">
    <name type="scientific">Corynebacterium renale</name>
    <dbReference type="NCBI Taxonomy" id="1724"/>
    <lineage>
        <taxon>Bacteria</taxon>
        <taxon>Bacillati</taxon>
        <taxon>Actinomycetota</taxon>
        <taxon>Actinomycetes</taxon>
        <taxon>Mycobacteriales</taxon>
        <taxon>Corynebacteriaceae</taxon>
        <taxon>Corynebacterium</taxon>
    </lineage>
</organism>
<accession>A0A2A9DLU5</accession>
<dbReference type="PROSITE" id="PS50983">
    <property type="entry name" value="FE_B12_PBP"/>
    <property type="match status" value="1"/>
</dbReference>
<evidence type="ECO:0000313" key="5">
    <source>
        <dbReference type="Proteomes" id="UP000221653"/>
    </source>
</evidence>
<dbReference type="Gene3D" id="3.40.50.1980">
    <property type="entry name" value="Nitrogenase molybdenum iron protein domain"/>
    <property type="match status" value="2"/>
</dbReference>
<dbReference type="STRING" id="1724.GCA_001044175_00591"/>
<dbReference type="PANTHER" id="PTHR30535:SF4">
    <property type="entry name" value="HEMIN-BINDING PERIPLASMIC PROTEIN HMUT"/>
    <property type="match status" value="1"/>
</dbReference>